<accession>A0A7F5R5Z5</accession>
<keyword evidence="1" id="KW-1133">Transmembrane helix</keyword>
<dbReference type="InParanoid" id="A0A7F5R5Z5"/>
<dbReference type="GeneID" id="112904727"/>
<gene>
    <name evidence="3" type="primary">LOC112904727</name>
</gene>
<dbReference type="Proteomes" id="UP000192223">
    <property type="component" value="Unplaced"/>
</dbReference>
<evidence type="ECO:0000313" key="2">
    <source>
        <dbReference type="Proteomes" id="UP000192223"/>
    </source>
</evidence>
<feature type="transmembrane region" description="Helical" evidence="1">
    <location>
        <begin position="31"/>
        <end position="53"/>
    </location>
</feature>
<name>A0A7F5R5Z5_AGRPL</name>
<protein>
    <submittedName>
        <fullName evidence="3">Uncharacterized protein LOC112904727</fullName>
    </submittedName>
</protein>
<proteinExistence type="predicted"/>
<reference evidence="3" key="1">
    <citation type="submission" date="2025-08" db="UniProtKB">
        <authorList>
            <consortium name="RefSeq"/>
        </authorList>
    </citation>
    <scope>IDENTIFICATION</scope>
    <source>
        <tissue evidence="3">Entire body</tissue>
    </source>
</reference>
<keyword evidence="2" id="KW-1185">Reference proteome</keyword>
<sequence length="60" mass="6967">MAQRKDYQLQLIETLYNKIPAFTDIFTEETFYMTAAAVVVSTFVVVFILSRYITIKPVDI</sequence>
<dbReference type="AlphaFoldDB" id="A0A7F5R5Z5"/>
<dbReference type="KEGG" id="apln:112904727"/>
<organism evidence="2 3">
    <name type="scientific">Agrilus planipennis</name>
    <name type="common">Emerald ash borer</name>
    <name type="synonym">Agrilus marcopoli</name>
    <dbReference type="NCBI Taxonomy" id="224129"/>
    <lineage>
        <taxon>Eukaryota</taxon>
        <taxon>Metazoa</taxon>
        <taxon>Ecdysozoa</taxon>
        <taxon>Arthropoda</taxon>
        <taxon>Hexapoda</taxon>
        <taxon>Insecta</taxon>
        <taxon>Pterygota</taxon>
        <taxon>Neoptera</taxon>
        <taxon>Endopterygota</taxon>
        <taxon>Coleoptera</taxon>
        <taxon>Polyphaga</taxon>
        <taxon>Elateriformia</taxon>
        <taxon>Buprestoidea</taxon>
        <taxon>Buprestidae</taxon>
        <taxon>Agrilinae</taxon>
        <taxon>Agrilus</taxon>
    </lineage>
</organism>
<evidence type="ECO:0000256" key="1">
    <source>
        <dbReference type="SAM" id="Phobius"/>
    </source>
</evidence>
<keyword evidence="1" id="KW-0812">Transmembrane</keyword>
<dbReference type="OrthoDB" id="10014237at2759"/>
<dbReference type="RefSeq" id="XP_025831309.1">
    <property type="nucleotide sequence ID" value="XM_025975524.1"/>
</dbReference>
<keyword evidence="1" id="KW-0472">Membrane</keyword>
<evidence type="ECO:0000313" key="3">
    <source>
        <dbReference type="RefSeq" id="XP_025831309.1"/>
    </source>
</evidence>